<accession>A0A8H2WVC0</accession>
<proteinExistence type="predicted"/>
<gene>
    <name evidence="1" type="ORF">RDB_LOCUS20301</name>
</gene>
<sequence length="472" mass="52684">MTPGQASLFDALLSLARPEDDMDLSSSAVKIGPYLDSQHDANHTLRSHNQADPEVSHNAQEIGTKLCDSLVLDKRVKSNELPFVLQSYAVWMAKFLFEPVRMIPCARAFILGEYSRGPAARWTMMTISNAARAITGSTGYTLEAFEVLEPHMYQVLTRASSFGKDRAADRFEALMAMSSTYEVWTILSTGCTYLKPLSLKKFISMTLKVYPLSKGVKAMQVVAPVFRRGCPDPEDRPVNLPNLLSDINLPLLRYFAMMDVLVSVVINRPMNFRYDTTYHLGVASAFEPENGWNMCWIYGVPDRLIIIFARMNALLEDFGPGVDPSVIKELEAEIKEVKSVAVPSADPSLAVGRLVVQECWRQVAYIYLYMGLCGADSLDARVIEAHSEFMKMLVSTKPGRIPDSFLVLPLPVLGIATYDPHDQEFLKGRMLALPECARKGTTGNEFIHMLDCMWGLVSQSGSCEGHEYGFRF</sequence>
<dbReference type="EMBL" id="CAJMWW010000060">
    <property type="protein sequence ID" value="CAE6409238.1"/>
    <property type="molecule type" value="Genomic_DNA"/>
</dbReference>
<dbReference type="Pfam" id="PF11951">
    <property type="entry name" value="Fungal_trans_2"/>
    <property type="match status" value="1"/>
</dbReference>
<comment type="caution">
    <text evidence="1">The sequence shown here is derived from an EMBL/GenBank/DDBJ whole genome shotgun (WGS) entry which is preliminary data.</text>
</comment>
<dbReference type="InterPro" id="IPR021858">
    <property type="entry name" value="Fun_TF"/>
</dbReference>
<protein>
    <submittedName>
        <fullName evidence="1">Uncharacterized protein</fullName>
    </submittedName>
</protein>
<dbReference type="Proteomes" id="UP000663841">
    <property type="component" value="Unassembled WGS sequence"/>
</dbReference>
<dbReference type="AlphaFoldDB" id="A0A8H2WVC0"/>
<name>A0A8H2WVC0_9AGAM</name>
<evidence type="ECO:0000313" key="2">
    <source>
        <dbReference type="Proteomes" id="UP000663841"/>
    </source>
</evidence>
<organism evidence="1 2">
    <name type="scientific">Rhizoctonia solani</name>
    <dbReference type="NCBI Taxonomy" id="456999"/>
    <lineage>
        <taxon>Eukaryota</taxon>
        <taxon>Fungi</taxon>
        <taxon>Dikarya</taxon>
        <taxon>Basidiomycota</taxon>
        <taxon>Agaricomycotina</taxon>
        <taxon>Agaricomycetes</taxon>
        <taxon>Cantharellales</taxon>
        <taxon>Ceratobasidiaceae</taxon>
        <taxon>Rhizoctonia</taxon>
    </lineage>
</organism>
<reference evidence="1" key="1">
    <citation type="submission" date="2021-01" db="EMBL/GenBank/DDBJ databases">
        <authorList>
            <person name="Kaushik A."/>
        </authorList>
    </citation>
    <scope>NUCLEOTIDE SEQUENCE</scope>
    <source>
        <strain evidence="1">AG3-T5</strain>
    </source>
</reference>
<evidence type="ECO:0000313" key="1">
    <source>
        <dbReference type="EMBL" id="CAE6409238.1"/>
    </source>
</evidence>